<evidence type="ECO:0000313" key="2">
    <source>
        <dbReference type="EMBL" id="KAG2596127.1"/>
    </source>
</evidence>
<gene>
    <name evidence="2" type="ORF">PVAP13_5KG683607</name>
</gene>
<comment type="caution">
    <text evidence="2">The sequence shown here is derived from an EMBL/GenBank/DDBJ whole genome shotgun (WGS) entry which is preliminary data.</text>
</comment>
<organism evidence="2 3">
    <name type="scientific">Panicum virgatum</name>
    <name type="common">Blackwell switchgrass</name>
    <dbReference type="NCBI Taxonomy" id="38727"/>
    <lineage>
        <taxon>Eukaryota</taxon>
        <taxon>Viridiplantae</taxon>
        <taxon>Streptophyta</taxon>
        <taxon>Embryophyta</taxon>
        <taxon>Tracheophyta</taxon>
        <taxon>Spermatophyta</taxon>
        <taxon>Magnoliopsida</taxon>
        <taxon>Liliopsida</taxon>
        <taxon>Poales</taxon>
        <taxon>Poaceae</taxon>
        <taxon>PACMAD clade</taxon>
        <taxon>Panicoideae</taxon>
        <taxon>Panicodae</taxon>
        <taxon>Paniceae</taxon>
        <taxon>Panicinae</taxon>
        <taxon>Panicum</taxon>
        <taxon>Panicum sect. Hiantes</taxon>
    </lineage>
</organism>
<evidence type="ECO:0000313" key="3">
    <source>
        <dbReference type="Proteomes" id="UP000823388"/>
    </source>
</evidence>
<evidence type="ECO:0000256" key="1">
    <source>
        <dbReference type="SAM" id="MobiDB-lite"/>
    </source>
</evidence>
<name>A0A8T0SD38_PANVG</name>
<reference evidence="2" key="1">
    <citation type="submission" date="2020-05" db="EMBL/GenBank/DDBJ databases">
        <title>WGS assembly of Panicum virgatum.</title>
        <authorList>
            <person name="Lovell J.T."/>
            <person name="Jenkins J."/>
            <person name="Shu S."/>
            <person name="Juenger T.E."/>
            <person name="Schmutz J."/>
        </authorList>
    </citation>
    <scope>NUCLEOTIDE SEQUENCE</scope>
    <source>
        <strain evidence="2">AP13</strain>
    </source>
</reference>
<sequence>MEHSDGTGRADGTLLTPNLLSKKNIFRDSPFYIQFLRVHSLSKFLLYTDYHEWSPRVIIFFNPRPPSPLSLSHRGPSLSFPPFLSRSLAGTRRAGGAATAASPRDGEQQPSRAASLHLPPWRAPSPALGAAPWRHGTPHGGGQIPSPSPALRQAAAARYPARAGRRAPSAPGWGFGGGQGRRPLAARQSGRAARPRGCRDVAWRDGARPAVPRQRSSGDLELGPGGGAKAEQRAAEGAGGVGEPSSHLRGRRPGTGGGSLVQGGRSSPRPPTARGGGARREQGPSAPGSLAAELQRCGRAAAGGARTLPRELLCCSSLPRHCSGAAALLCSACPIPRSLQQRARPGLPTPLPGAMEAGHCPLRRLCPPCPPSRLRRWRRGAAEPARTGPGARG</sequence>
<dbReference type="EMBL" id="CM029045">
    <property type="protein sequence ID" value="KAG2596127.1"/>
    <property type="molecule type" value="Genomic_DNA"/>
</dbReference>
<keyword evidence="3" id="KW-1185">Reference proteome</keyword>
<feature type="compositionally biased region" description="Low complexity" evidence="1">
    <location>
        <begin position="91"/>
        <end position="101"/>
    </location>
</feature>
<feature type="compositionally biased region" description="Low complexity" evidence="1">
    <location>
        <begin position="149"/>
        <end position="172"/>
    </location>
</feature>
<dbReference type="AlphaFoldDB" id="A0A8T0SD38"/>
<accession>A0A8T0SD38</accession>
<proteinExistence type="predicted"/>
<protein>
    <submittedName>
        <fullName evidence="2">Uncharacterized protein</fullName>
    </submittedName>
</protein>
<feature type="region of interest" description="Disordered" evidence="1">
    <location>
        <begin position="91"/>
        <end position="290"/>
    </location>
</feature>
<dbReference type="Proteomes" id="UP000823388">
    <property type="component" value="Chromosome 5K"/>
</dbReference>
<feature type="compositionally biased region" description="Basic and acidic residues" evidence="1">
    <location>
        <begin position="197"/>
        <end position="207"/>
    </location>
</feature>